<evidence type="ECO:0000313" key="1">
    <source>
        <dbReference type="EMBL" id="ONH93960.1"/>
    </source>
</evidence>
<protein>
    <submittedName>
        <fullName evidence="1">Uncharacterized protein</fullName>
    </submittedName>
</protein>
<name>A0A251N3N3_PRUPE</name>
<gene>
    <name evidence="1" type="ORF">PRUPE_8G263000</name>
</gene>
<dbReference type="Proteomes" id="UP000006882">
    <property type="component" value="Chromosome G8"/>
</dbReference>
<sequence length="111" mass="13340">MKETNKNKTRDGDRDRYIEKRKPIILFNFVKFFVKNKDKFGNSSTTLSFFHNPPLSQPNPCRHQKIQLKRCRTTTRIFQIFIINTFRPANRFKISHFTFRPTLLLNHISLP</sequence>
<proteinExistence type="predicted"/>
<dbReference type="AlphaFoldDB" id="A0A251N3N3"/>
<dbReference type="EMBL" id="CM007658">
    <property type="protein sequence ID" value="ONH93960.1"/>
    <property type="molecule type" value="Genomic_DNA"/>
</dbReference>
<accession>A0A251N3N3</accession>
<evidence type="ECO:0000313" key="2">
    <source>
        <dbReference type="Proteomes" id="UP000006882"/>
    </source>
</evidence>
<dbReference type="Gramene" id="ONH93960">
    <property type="protein sequence ID" value="ONH93960"/>
    <property type="gene ID" value="PRUPE_8G263000"/>
</dbReference>
<reference evidence="1 2" key="1">
    <citation type="journal article" date="2013" name="Nat. Genet.">
        <title>The high-quality draft genome of peach (Prunus persica) identifies unique patterns of genetic diversity, domestication and genome evolution.</title>
        <authorList>
            <consortium name="International Peach Genome Initiative"/>
            <person name="Verde I."/>
            <person name="Abbott A.G."/>
            <person name="Scalabrin S."/>
            <person name="Jung S."/>
            <person name="Shu S."/>
            <person name="Marroni F."/>
            <person name="Zhebentyayeva T."/>
            <person name="Dettori M.T."/>
            <person name="Grimwood J."/>
            <person name="Cattonaro F."/>
            <person name="Zuccolo A."/>
            <person name="Rossini L."/>
            <person name="Jenkins J."/>
            <person name="Vendramin E."/>
            <person name="Meisel L.A."/>
            <person name="Decroocq V."/>
            <person name="Sosinski B."/>
            <person name="Prochnik S."/>
            <person name="Mitros T."/>
            <person name="Policriti A."/>
            <person name="Cipriani G."/>
            <person name="Dondini L."/>
            <person name="Ficklin S."/>
            <person name="Goodstein D.M."/>
            <person name="Xuan P."/>
            <person name="Del Fabbro C."/>
            <person name="Aramini V."/>
            <person name="Copetti D."/>
            <person name="Gonzalez S."/>
            <person name="Horner D.S."/>
            <person name="Falchi R."/>
            <person name="Lucas S."/>
            <person name="Mica E."/>
            <person name="Maldonado J."/>
            <person name="Lazzari B."/>
            <person name="Bielenberg D."/>
            <person name="Pirona R."/>
            <person name="Miculan M."/>
            <person name="Barakat A."/>
            <person name="Testolin R."/>
            <person name="Stella A."/>
            <person name="Tartarini S."/>
            <person name="Tonutti P."/>
            <person name="Arus P."/>
            <person name="Orellana A."/>
            <person name="Wells C."/>
            <person name="Main D."/>
            <person name="Vizzotto G."/>
            <person name="Silva H."/>
            <person name="Salamini F."/>
            <person name="Schmutz J."/>
            <person name="Morgante M."/>
            <person name="Rokhsar D.S."/>
        </authorList>
    </citation>
    <scope>NUCLEOTIDE SEQUENCE [LARGE SCALE GENOMIC DNA]</scope>
    <source>
        <strain evidence="2">cv. Nemared</strain>
    </source>
</reference>
<organism evidence="1 2">
    <name type="scientific">Prunus persica</name>
    <name type="common">Peach</name>
    <name type="synonym">Amygdalus persica</name>
    <dbReference type="NCBI Taxonomy" id="3760"/>
    <lineage>
        <taxon>Eukaryota</taxon>
        <taxon>Viridiplantae</taxon>
        <taxon>Streptophyta</taxon>
        <taxon>Embryophyta</taxon>
        <taxon>Tracheophyta</taxon>
        <taxon>Spermatophyta</taxon>
        <taxon>Magnoliopsida</taxon>
        <taxon>eudicotyledons</taxon>
        <taxon>Gunneridae</taxon>
        <taxon>Pentapetalae</taxon>
        <taxon>rosids</taxon>
        <taxon>fabids</taxon>
        <taxon>Rosales</taxon>
        <taxon>Rosaceae</taxon>
        <taxon>Amygdaloideae</taxon>
        <taxon>Amygdaleae</taxon>
        <taxon>Prunus</taxon>
    </lineage>
</organism>
<keyword evidence="2" id="KW-1185">Reference proteome</keyword>